<proteinExistence type="predicted"/>
<name>Q6C6H0_YARLI</name>
<dbReference type="InParanoid" id="Q6C6H0"/>
<dbReference type="HOGENOM" id="CLU_1246206_0_0_1"/>
<dbReference type="VEuPathDB" id="FungiDB:YALI0_E09625g"/>
<reference evidence="1 2" key="1">
    <citation type="journal article" date="2004" name="Nature">
        <title>Genome evolution in yeasts.</title>
        <authorList>
            <consortium name="Genolevures"/>
            <person name="Dujon B."/>
            <person name="Sherman D."/>
            <person name="Fischer G."/>
            <person name="Durrens P."/>
            <person name="Casaregola S."/>
            <person name="Lafontaine I."/>
            <person name="de Montigny J."/>
            <person name="Marck C."/>
            <person name="Neuveglise C."/>
            <person name="Talla E."/>
            <person name="Goffard N."/>
            <person name="Frangeul L."/>
            <person name="Aigle M."/>
            <person name="Anthouard V."/>
            <person name="Babour A."/>
            <person name="Barbe V."/>
            <person name="Barnay S."/>
            <person name="Blanchin S."/>
            <person name="Beckerich J.M."/>
            <person name="Beyne E."/>
            <person name="Bleykasten C."/>
            <person name="Boisrame A."/>
            <person name="Boyer J."/>
            <person name="Cattolico L."/>
            <person name="Confanioleri F."/>
            <person name="de Daruvar A."/>
            <person name="Despons L."/>
            <person name="Fabre E."/>
            <person name="Fairhead C."/>
            <person name="Ferry-Dumazet H."/>
            <person name="Groppi A."/>
            <person name="Hantraye F."/>
            <person name="Hennequin C."/>
            <person name="Jauniaux N."/>
            <person name="Joyet P."/>
            <person name="Kachouri R."/>
            <person name="Kerrest A."/>
            <person name="Koszul R."/>
            <person name="Lemaire M."/>
            <person name="Lesur I."/>
            <person name="Ma L."/>
            <person name="Muller H."/>
            <person name="Nicaud J.M."/>
            <person name="Nikolski M."/>
            <person name="Oztas S."/>
            <person name="Ozier-Kalogeropoulos O."/>
            <person name="Pellenz S."/>
            <person name="Potier S."/>
            <person name="Richard G.F."/>
            <person name="Straub M.L."/>
            <person name="Suleau A."/>
            <person name="Swennene D."/>
            <person name="Tekaia F."/>
            <person name="Wesolowski-Louvel M."/>
            <person name="Westhof E."/>
            <person name="Wirth B."/>
            <person name="Zeniou-Meyer M."/>
            <person name="Zivanovic I."/>
            <person name="Bolotin-Fukuhara M."/>
            <person name="Thierry A."/>
            <person name="Bouchier C."/>
            <person name="Caudron B."/>
            <person name="Scarpelli C."/>
            <person name="Gaillardin C."/>
            <person name="Weissenbach J."/>
            <person name="Wincker P."/>
            <person name="Souciet J.L."/>
        </authorList>
    </citation>
    <scope>NUCLEOTIDE SEQUENCE [LARGE SCALE GENOMIC DNA]</scope>
    <source>
        <strain evidence="2">CLIB 122 / E 150</strain>
    </source>
</reference>
<keyword evidence="2" id="KW-1185">Reference proteome</keyword>
<sequence length="222" mass="24638">MLACVWGGRGGRLPSWESASSQVRTSVVLYLLEDPVISCQHVSSSLVTPGCLCVAKTVHGTESEPPLVMTLNNQQAVISTHPKIASSPTLFVWGPNTLSHARHDGVGPNHRHPFSACLFCKTRRLLTCRCTLARAPRGTRFSSEVCHQDASAGGCMHAQKLAFCVFFFFFFGVRQKHKVKPNTHRRAGWERTMPIYIYTSGASTIERHKTNTSHNHACHSRR</sequence>
<dbReference type="Proteomes" id="UP000001300">
    <property type="component" value="Chromosome E"/>
</dbReference>
<evidence type="ECO:0000313" key="2">
    <source>
        <dbReference type="Proteomes" id="UP000001300"/>
    </source>
</evidence>
<protein>
    <submittedName>
        <fullName evidence="1">YALI0E09625p</fullName>
    </submittedName>
</protein>
<organism evidence="1 2">
    <name type="scientific">Yarrowia lipolytica (strain CLIB 122 / E 150)</name>
    <name type="common">Yeast</name>
    <name type="synonym">Candida lipolytica</name>
    <dbReference type="NCBI Taxonomy" id="284591"/>
    <lineage>
        <taxon>Eukaryota</taxon>
        <taxon>Fungi</taxon>
        <taxon>Dikarya</taxon>
        <taxon>Ascomycota</taxon>
        <taxon>Saccharomycotina</taxon>
        <taxon>Dipodascomycetes</taxon>
        <taxon>Dipodascales</taxon>
        <taxon>Dipodascales incertae sedis</taxon>
        <taxon>Yarrowia</taxon>
    </lineage>
</organism>
<gene>
    <name evidence="1" type="ORF">YALI0_E09625g</name>
</gene>
<evidence type="ECO:0000313" key="1">
    <source>
        <dbReference type="EMBL" id="CAG79333.1"/>
    </source>
</evidence>
<dbReference type="AlphaFoldDB" id="Q6C6H0"/>
<accession>Q6C6H0</accession>
<dbReference type="EMBL" id="CR382131">
    <property type="protein sequence ID" value="CAG79333.1"/>
    <property type="molecule type" value="Genomic_DNA"/>
</dbReference>